<dbReference type="Gene3D" id="2.40.70.10">
    <property type="entry name" value="Acid Proteases"/>
    <property type="match status" value="1"/>
</dbReference>
<dbReference type="EMBL" id="GGEC01005339">
    <property type="protein sequence ID" value="MBW85822.1"/>
    <property type="molecule type" value="Transcribed_RNA"/>
</dbReference>
<reference evidence="1" key="1">
    <citation type="submission" date="2018-02" db="EMBL/GenBank/DDBJ databases">
        <title>Rhizophora mucronata_Transcriptome.</title>
        <authorList>
            <person name="Meera S.P."/>
            <person name="Sreeshan A."/>
            <person name="Augustine A."/>
        </authorList>
    </citation>
    <scope>NUCLEOTIDE SEQUENCE</scope>
    <source>
        <tissue evidence="1">Leaf</tissue>
    </source>
</reference>
<dbReference type="AlphaFoldDB" id="A0A2P2IXA5"/>
<dbReference type="GO" id="GO:0008233">
    <property type="term" value="F:peptidase activity"/>
    <property type="evidence" value="ECO:0007669"/>
    <property type="project" value="UniProtKB-KW"/>
</dbReference>
<dbReference type="GO" id="GO:0006508">
    <property type="term" value="P:proteolysis"/>
    <property type="evidence" value="ECO:0007669"/>
    <property type="project" value="UniProtKB-KW"/>
</dbReference>
<organism evidence="1">
    <name type="scientific">Rhizophora mucronata</name>
    <name type="common">Asiatic mangrove</name>
    <dbReference type="NCBI Taxonomy" id="61149"/>
    <lineage>
        <taxon>Eukaryota</taxon>
        <taxon>Viridiplantae</taxon>
        <taxon>Streptophyta</taxon>
        <taxon>Embryophyta</taxon>
        <taxon>Tracheophyta</taxon>
        <taxon>Spermatophyta</taxon>
        <taxon>Magnoliopsida</taxon>
        <taxon>eudicotyledons</taxon>
        <taxon>Gunneridae</taxon>
        <taxon>Pentapetalae</taxon>
        <taxon>rosids</taxon>
        <taxon>fabids</taxon>
        <taxon>Malpighiales</taxon>
        <taxon>Rhizophoraceae</taxon>
        <taxon>Rhizophora</taxon>
    </lineage>
</organism>
<protein>
    <submittedName>
        <fullName evidence="1">Aspartyl protease family protein</fullName>
    </submittedName>
</protein>
<sequence>MQSRDRKNMTLLGDLVLSNKLVLYDLEHQAMGWTEYNCSSSIGVQDERTGTVHLVGSHYISSAHSLGTQWAPILLLLGTLSCSLCLLKC</sequence>
<proteinExistence type="predicted"/>
<dbReference type="InterPro" id="IPR021109">
    <property type="entry name" value="Peptidase_aspartic_dom_sf"/>
</dbReference>
<accession>A0A2P2IXA5</accession>
<dbReference type="SUPFAM" id="SSF50630">
    <property type="entry name" value="Acid proteases"/>
    <property type="match status" value="1"/>
</dbReference>
<evidence type="ECO:0000313" key="1">
    <source>
        <dbReference type="EMBL" id="MBW85822.1"/>
    </source>
</evidence>
<keyword evidence="1" id="KW-0378">Hydrolase</keyword>
<name>A0A2P2IXA5_RHIMU</name>
<keyword evidence="1" id="KW-0645">Protease</keyword>